<evidence type="ECO:0000313" key="2">
    <source>
        <dbReference type="Proteomes" id="UP001266305"/>
    </source>
</evidence>
<gene>
    <name evidence="1" type="ORF">P7K49_029063</name>
</gene>
<evidence type="ECO:0000313" key="1">
    <source>
        <dbReference type="EMBL" id="KAK2092535.1"/>
    </source>
</evidence>
<feature type="non-terminal residue" evidence="1">
    <location>
        <position position="103"/>
    </location>
</feature>
<keyword evidence="2" id="KW-1185">Reference proteome</keyword>
<dbReference type="EMBL" id="JASSZA010000015">
    <property type="protein sequence ID" value="KAK2092535.1"/>
    <property type="molecule type" value="Genomic_DNA"/>
</dbReference>
<comment type="caution">
    <text evidence="1">The sequence shown here is derived from an EMBL/GenBank/DDBJ whole genome shotgun (WGS) entry which is preliminary data.</text>
</comment>
<proteinExistence type="predicted"/>
<accession>A0ABQ9U6Z7</accession>
<dbReference type="Proteomes" id="UP001266305">
    <property type="component" value="Unassembled WGS sequence"/>
</dbReference>
<name>A0ABQ9U6Z7_SAGOE</name>
<organism evidence="1 2">
    <name type="scientific">Saguinus oedipus</name>
    <name type="common">Cotton-top tamarin</name>
    <name type="synonym">Oedipomidas oedipus</name>
    <dbReference type="NCBI Taxonomy" id="9490"/>
    <lineage>
        <taxon>Eukaryota</taxon>
        <taxon>Metazoa</taxon>
        <taxon>Chordata</taxon>
        <taxon>Craniata</taxon>
        <taxon>Vertebrata</taxon>
        <taxon>Euteleostomi</taxon>
        <taxon>Mammalia</taxon>
        <taxon>Eutheria</taxon>
        <taxon>Euarchontoglires</taxon>
        <taxon>Primates</taxon>
        <taxon>Haplorrhini</taxon>
        <taxon>Platyrrhini</taxon>
        <taxon>Cebidae</taxon>
        <taxon>Callitrichinae</taxon>
        <taxon>Saguinus</taxon>
    </lineage>
</organism>
<reference evidence="1 2" key="1">
    <citation type="submission" date="2023-05" db="EMBL/GenBank/DDBJ databases">
        <title>B98-5 Cell Line De Novo Hybrid Assembly: An Optical Mapping Approach.</title>
        <authorList>
            <person name="Kananen K."/>
            <person name="Auerbach J.A."/>
            <person name="Kautto E."/>
            <person name="Blachly J.S."/>
        </authorList>
    </citation>
    <scope>NUCLEOTIDE SEQUENCE [LARGE SCALE GENOMIC DNA]</scope>
    <source>
        <strain evidence="1">B95-8</strain>
        <tissue evidence="1">Cell line</tissue>
    </source>
</reference>
<sequence>GAGDKTARVTPALIGTPSPWSGSLWATLRNRDRFADSAIFSYSPGLPPRPHWLGVSLPAADRDPGWAEWASARRGVDRGRGGRTEEEREGGELAKAGCGACGV</sequence>
<protein>
    <submittedName>
        <fullName evidence="1">Uncharacterized protein</fullName>
    </submittedName>
</protein>
<feature type="non-terminal residue" evidence="1">
    <location>
        <position position="1"/>
    </location>
</feature>